<organism evidence="2 3">
    <name type="scientific">Linnemannia schmuckeri</name>
    <dbReference type="NCBI Taxonomy" id="64567"/>
    <lineage>
        <taxon>Eukaryota</taxon>
        <taxon>Fungi</taxon>
        <taxon>Fungi incertae sedis</taxon>
        <taxon>Mucoromycota</taxon>
        <taxon>Mortierellomycotina</taxon>
        <taxon>Mortierellomycetes</taxon>
        <taxon>Mortierellales</taxon>
        <taxon>Mortierellaceae</taxon>
        <taxon>Linnemannia</taxon>
    </lineage>
</organism>
<accession>A0A9P5RYX5</accession>
<protein>
    <submittedName>
        <fullName evidence="2">Uncharacterized protein</fullName>
    </submittedName>
</protein>
<name>A0A9P5RYX5_9FUNG</name>
<dbReference type="Proteomes" id="UP000748756">
    <property type="component" value="Unassembled WGS sequence"/>
</dbReference>
<sequence length="109" mass="12231">MSAANSFLVTPELVYMVASYFNKAETSRLSRTSRDLLHWIKSQLYKLIEPHFDLGKANVLAFLDGTRTLARNTPLFGHCVTGWERSSTNTTDSVPPSSDTSTYAYPRNP</sequence>
<dbReference type="EMBL" id="JAAAUQ010000354">
    <property type="protein sequence ID" value="KAF9151076.1"/>
    <property type="molecule type" value="Genomic_DNA"/>
</dbReference>
<keyword evidence="3" id="KW-1185">Reference proteome</keyword>
<gene>
    <name evidence="2" type="ORF">BG015_007111</name>
</gene>
<dbReference type="AlphaFoldDB" id="A0A9P5RYX5"/>
<evidence type="ECO:0000256" key="1">
    <source>
        <dbReference type="SAM" id="MobiDB-lite"/>
    </source>
</evidence>
<comment type="caution">
    <text evidence="2">The sequence shown here is derived from an EMBL/GenBank/DDBJ whole genome shotgun (WGS) entry which is preliminary data.</text>
</comment>
<reference evidence="2" key="1">
    <citation type="journal article" date="2020" name="Fungal Divers.">
        <title>Resolving the Mortierellaceae phylogeny through synthesis of multi-gene phylogenetics and phylogenomics.</title>
        <authorList>
            <person name="Vandepol N."/>
            <person name="Liber J."/>
            <person name="Desiro A."/>
            <person name="Na H."/>
            <person name="Kennedy M."/>
            <person name="Barry K."/>
            <person name="Grigoriev I.V."/>
            <person name="Miller A.N."/>
            <person name="O'Donnell K."/>
            <person name="Stajich J.E."/>
            <person name="Bonito G."/>
        </authorList>
    </citation>
    <scope>NUCLEOTIDE SEQUENCE</scope>
    <source>
        <strain evidence="2">NRRL 6426</strain>
    </source>
</reference>
<feature type="compositionally biased region" description="Low complexity" evidence="1">
    <location>
        <begin position="86"/>
        <end position="102"/>
    </location>
</feature>
<evidence type="ECO:0000313" key="2">
    <source>
        <dbReference type="EMBL" id="KAF9151076.1"/>
    </source>
</evidence>
<feature type="region of interest" description="Disordered" evidence="1">
    <location>
        <begin position="83"/>
        <end position="109"/>
    </location>
</feature>
<evidence type="ECO:0000313" key="3">
    <source>
        <dbReference type="Proteomes" id="UP000748756"/>
    </source>
</evidence>
<proteinExistence type="predicted"/>